<sequence>MKDEYFKIFPSMNRMDLVLRDTDHNLITELKYEYGTSIGIVNLDGLEYSFEKKSRKIVSFLCNQSVRSEIHFVFDYPWERFAYFQINNEKFILKHTFSEAGIRLLKSDSSLVLRMKWKLYAEEKDNWFIHFFFKNRYYLIQIIDEMMERSQILALVLICGYCMQVFFHEKFDDWN</sequence>
<dbReference type="Proteomes" id="UP001241110">
    <property type="component" value="Unassembled WGS sequence"/>
</dbReference>
<evidence type="ECO:0000313" key="2">
    <source>
        <dbReference type="Proteomes" id="UP001241110"/>
    </source>
</evidence>
<comment type="caution">
    <text evidence="1">The sequence shown here is derived from an EMBL/GenBank/DDBJ whole genome shotgun (WGS) entry which is preliminary data.</text>
</comment>
<evidence type="ECO:0000313" key="1">
    <source>
        <dbReference type="EMBL" id="MDJ1481771.1"/>
    </source>
</evidence>
<dbReference type="AlphaFoldDB" id="A0AAE3U6X1"/>
<name>A0AAE3U6X1_9BACT</name>
<dbReference type="RefSeq" id="WP_313979998.1">
    <property type="nucleotide sequence ID" value="NZ_JASJOS010000006.1"/>
</dbReference>
<gene>
    <name evidence="1" type="ORF">QNI16_14820</name>
</gene>
<reference evidence="1" key="1">
    <citation type="submission" date="2023-05" db="EMBL/GenBank/DDBJ databases">
        <authorList>
            <person name="Zhang X."/>
        </authorList>
    </citation>
    <scope>NUCLEOTIDE SEQUENCE</scope>
    <source>
        <strain evidence="1">YF14B1</strain>
    </source>
</reference>
<protein>
    <submittedName>
        <fullName evidence="1">Uncharacterized protein</fullName>
    </submittedName>
</protein>
<accession>A0AAE3U6X1</accession>
<organism evidence="1 2">
    <name type="scientific">Xanthocytophaga flava</name>
    <dbReference type="NCBI Taxonomy" id="3048013"/>
    <lineage>
        <taxon>Bacteria</taxon>
        <taxon>Pseudomonadati</taxon>
        <taxon>Bacteroidota</taxon>
        <taxon>Cytophagia</taxon>
        <taxon>Cytophagales</taxon>
        <taxon>Rhodocytophagaceae</taxon>
        <taxon>Xanthocytophaga</taxon>
    </lineage>
</organism>
<proteinExistence type="predicted"/>
<dbReference type="EMBL" id="JASJOS010000006">
    <property type="protein sequence ID" value="MDJ1481771.1"/>
    <property type="molecule type" value="Genomic_DNA"/>
</dbReference>